<organism evidence="3 4">
    <name type="scientific">Polarella glacialis</name>
    <name type="common">Dinoflagellate</name>
    <dbReference type="NCBI Taxonomy" id="89957"/>
    <lineage>
        <taxon>Eukaryota</taxon>
        <taxon>Sar</taxon>
        <taxon>Alveolata</taxon>
        <taxon>Dinophyceae</taxon>
        <taxon>Suessiales</taxon>
        <taxon>Suessiaceae</taxon>
        <taxon>Polarella</taxon>
    </lineage>
</organism>
<evidence type="ECO:0000259" key="2">
    <source>
        <dbReference type="Pfam" id="PF06452"/>
    </source>
</evidence>
<dbReference type="SUPFAM" id="SSF49344">
    <property type="entry name" value="CBD9-like"/>
    <property type="match status" value="1"/>
</dbReference>
<sequence length="171" mass="18750">MLLLAGLAALAAVVATAAGRRGQYLAPRGTVPTIDGDVFKSVWDRAPWSEAFMEIRGQKGDAPPGSGPSEAQATKMKMLWDDDFLYIAAVIDLAEGDELVAKFKERNSPIFHTDSDFEVFLDPSGCCHGYKELEMNALNTVWNLMLDRPYSDGGTEFGGRVAKEGEPLYWE</sequence>
<dbReference type="Proteomes" id="UP000626109">
    <property type="component" value="Unassembled WGS sequence"/>
</dbReference>
<name>A0A813KV82_POLGL</name>
<feature type="chain" id="PRO_5032610094" description="Carbohydrate-binding domain-containing protein" evidence="1">
    <location>
        <begin position="20"/>
        <end position="171"/>
    </location>
</feature>
<protein>
    <recommendedName>
        <fullName evidence="2">Carbohydrate-binding domain-containing protein</fullName>
    </recommendedName>
</protein>
<dbReference type="GO" id="GO:0016052">
    <property type="term" value="P:carbohydrate catabolic process"/>
    <property type="evidence" value="ECO:0007669"/>
    <property type="project" value="InterPro"/>
</dbReference>
<proteinExistence type="predicted"/>
<dbReference type="GO" id="GO:0030246">
    <property type="term" value="F:carbohydrate binding"/>
    <property type="evidence" value="ECO:0007669"/>
    <property type="project" value="InterPro"/>
</dbReference>
<feature type="signal peptide" evidence="1">
    <location>
        <begin position="1"/>
        <end position="19"/>
    </location>
</feature>
<feature type="non-terminal residue" evidence="3">
    <location>
        <position position="171"/>
    </location>
</feature>
<reference evidence="3" key="1">
    <citation type="submission" date="2021-02" db="EMBL/GenBank/DDBJ databases">
        <authorList>
            <person name="Dougan E. K."/>
            <person name="Rhodes N."/>
            <person name="Thang M."/>
            <person name="Chan C."/>
        </authorList>
    </citation>
    <scope>NUCLEOTIDE SEQUENCE</scope>
</reference>
<evidence type="ECO:0000313" key="4">
    <source>
        <dbReference type="Proteomes" id="UP000626109"/>
    </source>
</evidence>
<dbReference type="InterPro" id="IPR010502">
    <property type="entry name" value="Carb-bd_dom_fam9"/>
</dbReference>
<keyword evidence="1" id="KW-0732">Signal</keyword>
<evidence type="ECO:0000256" key="1">
    <source>
        <dbReference type="SAM" id="SignalP"/>
    </source>
</evidence>
<dbReference type="CDD" id="cd09620">
    <property type="entry name" value="CBM9_like_3"/>
    <property type="match status" value="1"/>
</dbReference>
<dbReference type="EMBL" id="CAJNNW010032515">
    <property type="protein sequence ID" value="CAE8713654.1"/>
    <property type="molecule type" value="Genomic_DNA"/>
</dbReference>
<comment type="caution">
    <text evidence="3">The sequence shown here is derived from an EMBL/GenBank/DDBJ whole genome shotgun (WGS) entry which is preliminary data.</text>
</comment>
<gene>
    <name evidence="3" type="ORF">PGLA2088_LOCUS37628</name>
</gene>
<dbReference type="Pfam" id="PF06452">
    <property type="entry name" value="CBM9_1"/>
    <property type="match status" value="1"/>
</dbReference>
<evidence type="ECO:0000313" key="3">
    <source>
        <dbReference type="EMBL" id="CAE8713654.1"/>
    </source>
</evidence>
<dbReference type="Gene3D" id="2.60.40.1190">
    <property type="match status" value="1"/>
</dbReference>
<dbReference type="AlphaFoldDB" id="A0A813KV82"/>
<accession>A0A813KV82</accession>
<dbReference type="PANTHER" id="PTHR35532">
    <property type="entry name" value="SIMILAR TO POLYHYDROXYALKANOATE DEPOLYMERASE"/>
    <property type="match status" value="1"/>
</dbReference>
<feature type="domain" description="Carbohydrate-binding" evidence="2">
    <location>
        <begin position="34"/>
        <end position="127"/>
    </location>
</feature>
<dbReference type="PANTHER" id="PTHR35532:SF5">
    <property type="entry name" value="CARBOHYDRATE-BINDING DOMAIN-CONTAINING PROTEIN"/>
    <property type="match status" value="1"/>
</dbReference>
<dbReference type="GO" id="GO:0004553">
    <property type="term" value="F:hydrolase activity, hydrolyzing O-glycosyl compounds"/>
    <property type="evidence" value="ECO:0007669"/>
    <property type="project" value="InterPro"/>
</dbReference>